<dbReference type="Pfam" id="PF08245">
    <property type="entry name" value="Mur_ligase_M"/>
    <property type="match status" value="1"/>
</dbReference>
<evidence type="ECO:0000256" key="6">
    <source>
        <dbReference type="ARBA" id="ARBA00022679"/>
    </source>
</evidence>
<dbReference type="SUPFAM" id="SSF53244">
    <property type="entry name" value="MurD-like peptide ligases, peptide-binding domain"/>
    <property type="match status" value="1"/>
</dbReference>
<dbReference type="PANTHER" id="PTHR20941:SF1">
    <property type="entry name" value="FOLIC ACID SYNTHESIS PROTEIN FOL1"/>
    <property type="match status" value="1"/>
</dbReference>
<organism evidence="14 15">
    <name type="scientific">Halorubrum ejinorense</name>
    <dbReference type="NCBI Taxonomy" id="425309"/>
    <lineage>
        <taxon>Archaea</taxon>
        <taxon>Methanobacteriati</taxon>
        <taxon>Methanobacteriota</taxon>
        <taxon>Stenosarchaea group</taxon>
        <taxon>Halobacteria</taxon>
        <taxon>Halobacteriales</taxon>
        <taxon>Haloferacaceae</taxon>
        <taxon>Halorubrum</taxon>
    </lineage>
</organism>
<evidence type="ECO:0000259" key="13">
    <source>
        <dbReference type="PROSITE" id="PS50972"/>
    </source>
</evidence>
<dbReference type="Gene3D" id="3.40.1190.10">
    <property type="entry name" value="Mur-like, catalytic domain"/>
    <property type="match status" value="1"/>
</dbReference>
<evidence type="ECO:0000256" key="10">
    <source>
        <dbReference type="ARBA" id="ARBA00022842"/>
    </source>
</evidence>
<dbReference type="PANTHER" id="PTHR20941">
    <property type="entry name" value="FOLATE SYNTHESIS PROTEINS"/>
    <property type="match status" value="1"/>
</dbReference>
<keyword evidence="9" id="KW-0067">ATP-binding</keyword>
<dbReference type="Gene3D" id="3.20.20.20">
    <property type="entry name" value="Dihydropteroate synthase-like"/>
    <property type="match status" value="1"/>
</dbReference>
<evidence type="ECO:0000256" key="1">
    <source>
        <dbReference type="ARBA" id="ARBA00000012"/>
    </source>
</evidence>
<evidence type="ECO:0000256" key="11">
    <source>
        <dbReference type="ARBA" id="ARBA00022909"/>
    </source>
</evidence>
<comment type="caution">
    <text evidence="14">The sequence shown here is derived from an EMBL/GenBank/DDBJ whole genome shotgun (WGS) entry which is preliminary data.</text>
</comment>
<dbReference type="InterPro" id="IPR006390">
    <property type="entry name" value="DHP_synth_dom"/>
</dbReference>
<gene>
    <name evidence="14" type="primary">folP</name>
    <name evidence="14" type="ORF">ABNG02_06855</name>
</gene>
<dbReference type="Gene3D" id="3.90.190.20">
    <property type="entry name" value="Mur ligase, C-terminal domain"/>
    <property type="match status" value="1"/>
</dbReference>
<dbReference type="PROSITE" id="PS00792">
    <property type="entry name" value="DHPS_1"/>
    <property type="match status" value="1"/>
</dbReference>
<dbReference type="NCBIfam" id="TIGR01499">
    <property type="entry name" value="folC"/>
    <property type="match status" value="1"/>
</dbReference>
<keyword evidence="10" id="KW-0460">Magnesium</keyword>
<sequence>MYYHEAAAFLFDLRRFSVKPGTERVEALLAHLDDPQDGVPFVQIAGSNGKGSAARMTESVLREAGLSVGLYTSPHLSALAERVRVDGRQMTEAAIADFVEEVRPWLIDRAAAGEPLTFFEVVTAMAVHEFARREVDVAVLEVGLGGEYDATSAVDPVATAVTNVSLEHTAVLGDTVAEIARTKARIARPDAPFVTACDGEALDVVREVAADAGAPVTRVTGDGGPGSSESDEADDRPAFAATYEGRVSATDAEVSLAGEREGTYRIPLVGRHQAANAAVAVAVADRTAAALETDLADRSVRDGLARATWPGRFEVLETAPLTVLDGAHNPAAARTLAATLAEYDYDDLHLVYGAMHDKDHAETATALPDAASAVTCRPALDRAEDPEVLAVALRSAGIDRVTAGDDVTDALATAVDRADPDDCVLLVGSLFAVAEARAARTRTVRERTVRDADDAAHALDTAGVPPAGVAAHRDGVDHRALTLRLRGDRAERLAAEARAVGGDAALGGLGADEDRGAGGEQVPLTVAGTVAELRALVDRLVAADGGGLDGVAADLAGALSNEADTGGGDAAATNAADEDPDFPWTDRTAVMGVLNVTPDSFHDGGRHADLDDAVAGVERMVEAGVDIVDVGGESTRPGAEPVPVDDEIDRVVPTIEAIQSVPAVGSGDVLVSVDTRKPAVASAALDAGADVINDVTGLEDPEMRSVVADADCPVIVMHSLDAPVDPDADPEYDDVVGEVVDALRERLALADTAGIDRDRVIVDPGLGFGKSPAEDFELLARCGEFAALGCPVLVGHSHKSLYGAVGRDADDREHATVAGTALAADRGADIVRVHDVAENRAAVDVAAAVGGALRDEGDAAGDGE</sequence>
<dbReference type="InterPro" id="IPR036615">
    <property type="entry name" value="Mur_ligase_C_dom_sf"/>
</dbReference>
<accession>A0ABV4IKH2</accession>
<dbReference type="GO" id="GO:0004156">
    <property type="term" value="F:dihydropteroate synthase activity"/>
    <property type="evidence" value="ECO:0007669"/>
    <property type="project" value="UniProtKB-EC"/>
</dbReference>
<evidence type="ECO:0000256" key="12">
    <source>
        <dbReference type="SAM" id="MobiDB-lite"/>
    </source>
</evidence>
<evidence type="ECO:0000313" key="15">
    <source>
        <dbReference type="Proteomes" id="UP001567571"/>
    </source>
</evidence>
<dbReference type="NCBIfam" id="TIGR01496">
    <property type="entry name" value="DHPS"/>
    <property type="match status" value="1"/>
</dbReference>
<reference evidence="14 15" key="1">
    <citation type="submission" date="2024-06" db="EMBL/GenBank/DDBJ databases">
        <title>Halorubrum miltondacostae sp. nov., a potential PHA producer isolated from an inland solar saltern in Rio Maior, Portugal.</title>
        <authorList>
            <person name="Albuquerque L."/>
            <person name="Viver T."/>
            <person name="Barroso C."/>
            <person name="Claudino R."/>
            <person name="Galvan M."/>
            <person name="Simoes G."/>
            <person name="Lobo Da Cunha A."/>
            <person name="Egas C."/>
        </authorList>
    </citation>
    <scope>NUCLEOTIDE SEQUENCE [LARGE SCALE GENOMIC DNA]</scope>
    <source>
        <strain evidence="14 15">DSM 18646</strain>
    </source>
</reference>
<keyword evidence="6 14" id="KW-0808">Transferase</keyword>
<dbReference type="InterPro" id="IPR011005">
    <property type="entry name" value="Dihydropteroate_synth-like_sf"/>
</dbReference>
<evidence type="ECO:0000256" key="5">
    <source>
        <dbReference type="ARBA" id="ARBA00022598"/>
    </source>
</evidence>
<comment type="pathway">
    <text evidence="3">Cofactor biosynthesis; tetrahydrofolate biosynthesis; 7,8-dihydrofolate from 2-amino-4-hydroxy-6-hydroxymethyl-7,8-dihydropteridine diphosphate and 4-aminobenzoate: step 1/2.</text>
</comment>
<feature type="domain" description="Pterin-binding" evidence="13">
    <location>
        <begin position="588"/>
        <end position="844"/>
    </location>
</feature>
<dbReference type="InterPro" id="IPR013221">
    <property type="entry name" value="Mur_ligase_cen"/>
</dbReference>
<comment type="cofactor">
    <cofactor evidence="2">
        <name>Mg(2+)</name>
        <dbReference type="ChEBI" id="CHEBI:18420"/>
    </cofactor>
</comment>
<dbReference type="EMBL" id="JBEDNW010000003">
    <property type="protein sequence ID" value="MEZ3167040.1"/>
    <property type="molecule type" value="Genomic_DNA"/>
</dbReference>
<evidence type="ECO:0000256" key="9">
    <source>
        <dbReference type="ARBA" id="ARBA00022840"/>
    </source>
</evidence>
<dbReference type="SUPFAM" id="SSF53623">
    <property type="entry name" value="MurD-like peptide ligases, catalytic domain"/>
    <property type="match status" value="1"/>
</dbReference>
<dbReference type="InterPro" id="IPR004101">
    <property type="entry name" value="Mur_ligase_C"/>
</dbReference>
<evidence type="ECO:0000256" key="8">
    <source>
        <dbReference type="ARBA" id="ARBA00022741"/>
    </source>
</evidence>
<evidence type="ECO:0000256" key="4">
    <source>
        <dbReference type="ARBA" id="ARBA00012458"/>
    </source>
</evidence>
<evidence type="ECO:0000256" key="3">
    <source>
        <dbReference type="ARBA" id="ARBA00004763"/>
    </source>
</evidence>
<comment type="catalytic activity">
    <reaction evidence="1">
        <text>(7,8-dihydropterin-6-yl)methyl diphosphate + 4-aminobenzoate = 7,8-dihydropteroate + diphosphate</text>
        <dbReference type="Rhea" id="RHEA:19949"/>
        <dbReference type="ChEBI" id="CHEBI:17836"/>
        <dbReference type="ChEBI" id="CHEBI:17839"/>
        <dbReference type="ChEBI" id="CHEBI:33019"/>
        <dbReference type="ChEBI" id="CHEBI:72950"/>
        <dbReference type="EC" id="2.5.1.15"/>
    </reaction>
</comment>
<dbReference type="CDD" id="cd00739">
    <property type="entry name" value="DHPS"/>
    <property type="match status" value="1"/>
</dbReference>
<dbReference type="SUPFAM" id="SSF51717">
    <property type="entry name" value="Dihydropteroate synthetase-like"/>
    <property type="match status" value="1"/>
</dbReference>
<evidence type="ECO:0000313" key="14">
    <source>
        <dbReference type="EMBL" id="MEZ3167040.1"/>
    </source>
</evidence>
<protein>
    <recommendedName>
        <fullName evidence="4">dihydropteroate synthase</fullName>
        <ecNumber evidence="4">2.5.1.15</ecNumber>
    </recommendedName>
</protein>
<evidence type="ECO:0000256" key="2">
    <source>
        <dbReference type="ARBA" id="ARBA00001946"/>
    </source>
</evidence>
<dbReference type="InterPro" id="IPR001645">
    <property type="entry name" value="Folylpolyglutamate_synth"/>
</dbReference>
<keyword evidence="7" id="KW-0479">Metal-binding</keyword>
<dbReference type="InterPro" id="IPR045031">
    <property type="entry name" value="DHP_synth-like"/>
</dbReference>
<dbReference type="RefSeq" id="WP_371152718.1">
    <property type="nucleotide sequence ID" value="NZ_JBEDNW010000003.1"/>
</dbReference>
<feature type="region of interest" description="Disordered" evidence="12">
    <location>
        <begin position="215"/>
        <end position="235"/>
    </location>
</feature>
<keyword evidence="15" id="KW-1185">Reference proteome</keyword>
<dbReference type="EC" id="2.5.1.15" evidence="4"/>
<keyword evidence="8" id="KW-0547">Nucleotide-binding</keyword>
<dbReference type="Pfam" id="PF00809">
    <property type="entry name" value="Pterin_bind"/>
    <property type="match status" value="1"/>
</dbReference>
<dbReference type="InterPro" id="IPR036565">
    <property type="entry name" value="Mur-like_cat_sf"/>
</dbReference>
<keyword evidence="11" id="KW-0289">Folate biosynthesis</keyword>
<name>A0ABV4IKH2_9EURY</name>
<dbReference type="PROSITE" id="PS00793">
    <property type="entry name" value="DHPS_2"/>
    <property type="match status" value="1"/>
</dbReference>
<keyword evidence="5" id="KW-0436">Ligase</keyword>
<proteinExistence type="predicted"/>
<dbReference type="Proteomes" id="UP001567571">
    <property type="component" value="Unassembled WGS sequence"/>
</dbReference>
<evidence type="ECO:0000256" key="7">
    <source>
        <dbReference type="ARBA" id="ARBA00022723"/>
    </source>
</evidence>
<dbReference type="Pfam" id="PF02875">
    <property type="entry name" value="Mur_ligase_C"/>
    <property type="match status" value="1"/>
</dbReference>
<dbReference type="InterPro" id="IPR000489">
    <property type="entry name" value="Pterin-binding_dom"/>
</dbReference>
<dbReference type="PROSITE" id="PS50972">
    <property type="entry name" value="PTERIN_BINDING"/>
    <property type="match status" value="1"/>
</dbReference>